<organism evidence="9 10">
    <name type="scientific">Candidatus Liberibacter asiaticus str. gxpsy</name>
    <dbReference type="NCBI Taxonomy" id="1174529"/>
    <lineage>
        <taxon>Bacteria</taxon>
        <taxon>Pseudomonadati</taxon>
        <taxon>Pseudomonadota</taxon>
        <taxon>Alphaproteobacteria</taxon>
        <taxon>Hyphomicrobiales</taxon>
        <taxon>Rhizobiaceae</taxon>
        <taxon>Liberibacter</taxon>
    </lineage>
</organism>
<keyword evidence="10" id="KW-1185">Reference proteome</keyword>
<evidence type="ECO:0000256" key="2">
    <source>
        <dbReference type="ARBA" id="ARBA00007441"/>
    </source>
</evidence>
<feature type="domain" description="Aminotransferase class I/classII large" evidence="8">
    <location>
        <begin position="32"/>
        <end position="392"/>
    </location>
</feature>
<dbReference type="Gene3D" id="3.40.640.10">
    <property type="entry name" value="Type I PLP-dependent aspartate aminotransferase-like (Major domain)"/>
    <property type="match status" value="1"/>
</dbReference>
<evidence type="ECO:0000256" key="5">
    <source>
        <dbReference type="ARBA" id="ARBA00022898"/>
    </source>
</evidence>
<evidence type="ECO:0000256" key="6">
    <source>
        <dbReference type="ARBA" id="ARBA00049185"/>
    </source>
</evidence>
<evidence type="ECO:0000256" key="1">
    <source>
        <dbReference type="ARBA" id="ARBA00001933"/>
    </source>
</evidence>
<evidence type="ECO:0000256" key="3">
    <source>
        <dbReference type="ARBA" id="ARBA00022576"/>
    </source>
</evidence>
<dbReference type="InterPro" id="IPR015421">
    <property type="entry name" value="PyrdxlP-dep_Trfase_major"/>
</dbReference>
<sequence length="400" mass="44333">MVFISNILRRVQPSATLVAAQRVRDLRSKGIDVLCLTAGEPDFDMPENVKYAVVRAMERGETKYTAVAGISPLREAIVEKFRRDNDLHYTSDQIIVGTGAKHVIFNALMATVNMGDEVLIPRPYWVSYPDMVALCGGIPVFVDTQQDDNFQVSPEKLEQAITPKTKWLFLNSPSNPSGVVYSQNRLRALADVLVRNPHVHIISDDIYEHIVYRNCQFSNIVNVEPSLYERTLVVNGVSKAYAMTGLRIGYAAGALSLIKSMIVLQGQQTSGACSIAQWAAVEALNGPQDFVVNNRKIFEYRRDLCVAQLQGVPGIRYMIPDGAFYLYPSCQDLIGKKSPSGDVIRTDLDFVNGLLEIEKVAVVQGSSFGHGPSIRISYAVSDAILEEACVRIKRFCHSLQ</sequence>
<accession>A0ABM5NGD5</accession>
<dbReference type="InterPro" id="IPR050596">
    <property type="entry name" value="AspAT/PAT-like"/>
</dbReference>
<keyword evidence="5" id="KW-0663">Pyridoxal phosphate</keyword>
<evidence type="ECO:0000313" key="9">
    <source>
        <dbReference type="EMBL" id="AGH16960.1"/>
    </source>
</evidence>
<dbReference type="PROSITE" id="PS00105">
    <property type="entry name" value="AA_TRANSFER_CLASS_1"/>
    <property type="match status" value="1"/>
</dbReference>
<dbReference type="GeneID" id="93076958"/>
<keyword evidence="4 7" id="KW-0808">Transferase</keyword>
<dbReference type="Pfam" id="PF00155">
    <property type="entry name" value="Aminotran_1_2"/>
    <property type="match status" value="1"/>
</dbReference>
<evidence type="ECO:0000256" key="7">
    <source>
        <dbReference type="RuleBase" id="RU000481"/>
    </source>
</evidence>
<evidence type="ECO:0000256" key="4">
    <source>
        <dbReference type="ARBA" id="ARBA00022679"/>
    </source>
</evidence>
<name>A0ABM5NGD5_LIBAS</name>
<dbReference type="EMBL" id="CP004005">
    <property type="protein sequence ID" value="AGH16960.1"/>
    <property type="molecule type" value="Genomic_DNA"/>
</dbReference>
<evidence type="ECO:0000259" key="8">
    <source>
        <dbReference type="Pfam" id="PF00155"/>
    </source>
</evidence>
<dbReference type="InterPro" id="IPR015422">
    <property type="entry name" value="PyrdxlP-dep_Trfase_small"/>
</dbReference>
<dbReference type="InterPro" id="IPR004838">
    <property type="entry name" value="NHTrfase_class1_PyrdxlP-BS"/>
</dbReference>
<dbReference type="Gene3D" id="3.90.1150.10">
    <property type="entry name" value="Aspartate Aminotransferase, domain 1"/>
    <property type="match status" value="1"/>
</dbReference>
<dbReference type="PANTHER" id="PTHR46383:SF1">
    <property type="entry name" value="ASPARTATE AMINOTRANSFERASE"/>
    <property type="match status" value="1"/>
</dbReference>
<dbReference type="RefSeq" id="WP_015452557.1">
    <property type="nucleotide sequence ID" value="NC_020549.1"/>
</dbReference>
<proteinExistence type="inferred from homology"/>
<reference evidence="9 10" key="1">
    <citation type="journal article" date="2013" name="Genome Announc.">
        <title>Complete Genome Sequence of a Chinese Strain of 'Candidatus Liberibacter asiaticus'.</title>
        <authorList>
            <person name="Lin H."/>
            <person name="Han C.S."/>
            <person name="Liu B."/>
            <person name="Lou B."/>
            <person name="Bai X."/>
            <person name="Deng C."/>
            <person name="Civerolo E.L."/>
            <person name="Gupta G."/>
        </authorList>
    </citation>
    <scope>NUCLEOTIDE SEQUENCE [LARGE SCALE GENOMIC DNA]</scope>
    <source>
        <strain evidence="10">gxpsy</strain>
    </source>
</reference>
<dbReference type="InterPro" id="IPR015424">
    <property type="entry name" value="PyrdxlP-dep_Trfase"/>
</dbReference>
<comment type="catalytic activity">
    <reaction evidence="6">
        <text>L-aspartate + 2-oxoglutarate = oxaloacetate + L-glutamate</text>
        <dbReference type="Rhea" id="RHEA:21824"/>
        <dbReference type="ChEBI" id="CHEBI:16452"/>
        <dbReference type="ChEBI" id="CHEBI:16810"/>
        <dbReference type="ChEBI" id="CHEBI:29985"/>
        <dbReference type="ChEBI" id="CHEBI:29991"/>
        <dbReference type="EC" id="2.6.1.1"/>
    </reaction>
</comment>
<dbReference type="PANTHER" id="PTHR46383">
    <property type="entry name" value="ASPARTATE AMINOTRANSFERASE"/>
    <property type="match status" value="1"/>
</dbReference>
<dbReference type="InterPro" id="IPR004839">
    <property type="entry name" value="Aminotransferase_I/II_large"/>
</dbReference>
<comment type="cofactor">
    <cofactor evidence="1 7">
        <name>pyridoxal 5'-phosphate</name>
        <dbReference type="ChEBI" id="CHEBI:597326"/>
    </cofactor>
</comment>
<dbReference type="PRINTS" id="PR00753">
    <property type="entry name" value="ACCSYNTHASE"/>
</dbReference>
<protein>
    <recommendedName>
        <fullName evidence="7">Aminotransferase</fullName>
        <ecNumber evidence="7">2.6.1.-</ecNumber>
    </recommendedName>
</protein>
<dbReference type="Proteomes" id="UP000011820">
    <property type="component" value="Chromosome"/>
</dbReference>
<dbReference type="GO" id="GO:0008483">
    <property type="term" value="F:transaminase activity"/>
    <property type="evidence" value="ECO:0007669"/>
    <property type="project" value="UniProtKB-KW"/>
</dbReference>
<gene>
    <name evidence="9" type="ORF">WSI_02950</name>
</gene>
<dbReference type="CDD" id="cd00609">
    <property type="entry name" value="AAT_like"/>
    <property type="match status" value="1"/>
</dbReference>
<evidence type="ECO:0000313" key="10">
    <source>
        <dbReference type="Proteomes" id="UP000011820"/>
    </source>
</evidence>
<dbReference type="SUPFAM" id="SSF53383">
    <property type="entry name" value="PLP-dependent transferases"/>
    <property type="match status" value="1"/>
</dbReference>
<dbReference type="EC" id="2.6.1.-" evidence="7"/>
<keyword evidence="3 7" id="KW-0032">Aminotransferase</keyword>
<comment type="similarity">
    <text evidence="2 7">Belongs to the class-I pyridoxal-phosphate-dependent aminotransferase family.</text>
</comment>